<gene>
    <name evidence="1 3" type="ORF">BDZ99DRAFT_558579</name>
</gene>
<name>A0A6A6YVG9_9PEZI</name>
<evidence type="ECO:0008006" key="4">
    <source>
        <dbReference type="Google" id="ProtNLM"/>
    </source>
</evidence>
<organism evidence="1">
    <name type="scientific">Mytilinidion resinicola</name>
    <dbReference type="NCBI Taxonomy" id="574789"/>
    <lineage>
        <taxon>Eukaryota</taxon>
        <taxon>Fungi</taxon>
        <taxon>Dikarya</taxon>
        <taxon>Ascomycota</taxon>
        <taxon>Pezizomycotina</taxon>
        <taxon>Dothideomycetes</taxon>
        <taxon>Pleosporomycetidae</taxon>
        <taxon>Mytilinidiales</taxon>
        <taxon>Mytilinidiaceae</taxon>
        <taxon>Mytilinidion</taxon>
    </lineage>
</organism>
<evidence type="ECO:0000313" key="2">
    <source>
        <dbReference type="Proteomes" id="UP000504636"/>
    </source>
</evidence>
<dbReference type="AlphaFoldDB" id="A0A6A6YVG9"/>
<proteinExistence type="predicted"/>
<dbReference type="GeneID" id="54468131"/>
<reference evidence="3" key="3">
    <citation type="submission" date="2025-04" db="UniProtKB">
        <authorList>
            <consortium name="RefSeq"/>
        </authorList>
    </citation>
    <scope>IDENTIFICATION</scope>
    <source>
        <strain evidence="3">CBS 304.34</strain>
    </source>
</reference>
<reference evidence="3" key="2">
    <citation type="submission" date="2020-04" db="EMBL/GenBank/DDBJ databases">
        <authorList>
            <consortium name="NCBI Genome Project"/>
        </authorList>
    </citation>
    <scope>NUCLEOTIDE SEQUENCE</scope>
    <source>
        <strain evidence="3">CBS 304.34</strain>
    </source>
</reference>
<dbReference type="Proteomes" id="UP000504636">
    <property type="component" value="Unplaced"/>
</dbReference>
<protein>
    <recommendedName>
        <fullName evidence="4">F-box domain-containing protein</fullName>
    </recommendedName>
</protein>
<sequence>MPSQPAPLTTTPPLLRLPLELRDLIYALVFADLVITHALPTPSSSSSSSPKPLPPSHRTALLRTSSQLHHEARPHLLAATTLRFPSTESLLTTLVPLAPATLSHLRRIRVTAYPFPLHTDRGMRYYATYGFAAALALLPGLRVRELEVEDAFGGTAAEGVASEVGRLVASDGWQELRLVARTAGEAQWGGLARVGEWDRALKGKDGARSGASVSVWVGGSGAGKEVRLTATRGRGADIVQGAQGEEGRSWAEMKGKGVFPDDWERWYYDEADRAGWLYGGWSRRMQLAVRGLR</sequence>
<dbReference type="PANTHER" id="PTHR38790">
    <property type="entry name" value="2EXR DOMAIN-CONTAINING PROTEIN-RELATED"/>
    <property type="match status" value="1"/>
</dbReference>
<evidence type="ECO:0000313" key="1">
    <source>
        <dbReference type="EMBL" id="KAF2812519.1"/>
    </source>
</evidence>
<keyword evidence="2" id="KW-1185">Reference proteome</keyword>
<reference evidence="1 3" key="1">
    <citation type="journal article" date="2020" name="Stud. Mycol.">
        <title>101 Dothideomycetes genomes: a test case for predicting lifestyles and emergence of pathogens.</title>
        <authorList>
            <person name="Haridas S."/>
            <person name="Albert R."/>
            <person name="Binder M."/>
            <person name="Bloem J."/>
            <person name="Labutti K."/>
            <person name="Salamov A."/>
            <person name="Andreopoulos B."/>
            <person name="Baker S."/>
            <person name="Barry K."/>
            <person name="Bills G."/>
            <person name="Bluhm B."/>
            <person name="Cannon C."/>
            <person name="Castanera R."/>
            <person name="Culley D."/>
            <person name="Daum C."/>
            <person name="Ezra D."/>
            <person name="Gonzalez J."/>
            <person name="Henrissat B."/>
            <person name="Kuo A."/>
            <person name="Liang C."/>
            <person name="Lipzen A."/>
            <person name="Lutzoni F."/>
            <person name="Magnuson J."/>
            <person name="Mondo S."/>
            <person name="Nolan M."/>
            <person name="Ohm R."/>
            <person name="Pangilinan J."/>
            <person name="Park H.-J."/>
            <person name="Ramirez L."/>
            <person name="Alfaro M."/>
            <person name="Sun H."/>
            <person name="Tritt A."/>
            <person name="Yoshinaga Y."/>
            <person name="Zwiers L.-H."/>
            <person name="Turgeon B."/>
            <person name="Goodwin S."/>
            <person name="Spatafora J."/>
            <person name="Crous P."/>
            <person name="Grigoriev I."/>
        </authorList>
    </citation>
    <scope>NUCLEOTIDE SEQUENCE</scope>
    <source>
        <strain evidence="1 3">CBS 304.34</strain>
    </source>
</reference>
<dbReference type="EMBL" id="MU003697">
    <property type="protein sequence ID" value="KAF2812519.1"/>
    <property type="molecule type" value="Genomic_DNA"/>
</dbReference>
<dbReference type="RefSeq" id="XP_033579483.1">
    <property type="nucleotide sequence ID" value="XM_033727238.1"/>
</dbReference>
<evidence type="ECO:0000313" key="3">
    <source>
        <dbReference type="RefSeq" id="XP_033579483.1"/>
    </source>
</evidence>
<accession>A0A6A6YVG9</accession>
<dbReference type="PANTHER" id="PTHR38790:SF4">
    <property type="entry name" value="2EXR DOMAIN-CONTAINING PROTEIN"/>
    <property type="match status" value="1"/>
</dbReference>
<dbReference type="OrthoDB" id="72726at2759"/>